<evidence type="ECO:0000313" key="2">
    <source>
        <dbReference type="EMBL" id="ETO03877.1"/>
    </source>
</evidence>
<keyword evidence="3" id="KW-1185">Reference proteome</keyword>
<gene>
    <name evidence="2" type="ORF">RFI_33525</name>
</gene>
<feature type="compositionally biased region" description="Basic and acidic residues" evidence="1">
    <location>
        <begin position="44"/>
        <end position="53"/>
    </location>
</feature>
<proteinExistence type="predicted"/>
<sequence>MPGFDPSKVKLRKTSDDPDRARKETTTSVSPQIDFRAGLKKTSKLSDTEKKGSDNPSHLVNFRGLLKTSSNQNNNESTSTDSLPKLDATDSNEEIPGETRSTELISMKQPLPDASADLSTDNVEEQEQQPGSSDIPEGWSLYPI</sequence>
<protein>
    <submittedName>
        <fullName evidence="2">Uncharacterized protein</fullName>
    </submittedName>
</protein>
<comment type="caution">
    <text evidence="2">The sequence shown here is derived from an EMBL/GenBank/DDBJ whole genome shotgun (WGS) entry which is preliminary data.</text>
</comment>
<accession>X6LS07</accession>
<evidence type="ECO:0000313" key="3">
    <source>
        <dbReference type="Proteomes" id="UP000023152"/>
    </source>
</evidence>
<feature type="compositionally biased region" description="Low complexity" evidence="1">
    <location>
        <begin position="68"/>
        <end position="80"/>
    </location>
</feature>
<dbReference type="EMBL" id="ASPP01031523">
    <property type="protein sequence ID" value="ETO03877.1"/>
    <property type="molecule type" value="Genomic_DNA"/>
</dbReference>
<dbReference type="AlphaFoldDB" id="X6LS07"/>
<feature type="region of interest" description="Disordered" evidence="1">
    <location>
        <begin position="1"/>
        <end position="144"/>
    </location>
</feature>
<dbReference type="Proteomes" id="UP000023152">
    <property type="component" value="Unassembled WGS sequence"/>
</dbReference>
<organism evidence="2 3">
    <name type="scientific">Reticulomyxa filosa</name>
    <dbReference type="NCBI Taxonomy" id="46433"/>
    <lineage>
        <taxon>Eukaryota</taxon>
        <taxon>Sar</taxon>
        <taxon>Rhizaria</taxon>
        <taxon>Retaria</taxon>
        <taxon>Foraminifera</taxon>
        <taxon>Monothalamids</taxon>
        <taxon>Reticulomyxidae</taxon>
        <taxon>Reticulomyxa</taxon>
    </lineage>
</organism>
<evidence type="ECO:0000256" key="1">
    <source>
        <dbReference type="SAM" id="MobiDB-lite"/>
    </source>
</evidence>
<reference evidence="2 3" key="1">
    <citation type="journal article" date="2013" name="Curr. Biol.">
        <title>The Genome of the Foraminiferan Reticulomyxa filosa.</title>
        <authorList>
            <person name="Glockner G."/>
            <person name="Hulsmann N."/>
            <person name="Schleicher M."/>
            <person name="Noegel A.A."/>
            <person name="Eichinger L."/>
            <person name="Gallinger C."/>
            <person name="Pawlowski J."/>
            <person name="Sierra R."/>
            <person name="Euteneuer U."/>
            <person name="Pillet L."/>
            <person name="Moustafa A."/>
            <person name="Platzer M."/>
            <person name="Groth M."/>
            <person name="Szafranski K."/>
            <person name="Schliwa M."/>
        </authorList>
    </citation>
    <scope>NUCLEOTIDE SEQUENCE [LARGE SCALE GENOMIC DNA]</scope>
</reference>
<feature type="compositionally biased region" description="Basic and acidic residues" evidence="1">
    <location>
        <begin position="13"/>
        <end position="25"/>
    </location>
</feature>
<name>X6LS07_RETFI</name>
<feature type="non-terminal residue" evidence="2">
    <location>
        <position position="144"/>
    </location>
</feature>